<feature type="non-terminal residue" evidence="1">
    <location>
        <position position="143"/>
    </location>
</feature>
<accession>X1CZI1</accession>
<dbReference type="AlphaFoldDB" id="X1CZI1"/>
<dbReference type="EMBL" id="BART01032656">
    <property type="protein sequence ID" value="GAH13287.1"/>
    <property type="molecule type" value="Genomic_DNA"/>
</dbReference>
<sequence length="143" mass="15925">MPSKEQSNTSLISDLKDSIRTDVGGTLANVFNATRGGFKVFEKGLTKVDSSLEAVLNSANSVLNVTNEFGNLQNTIFNMQDNLASIIKTPTELAARYKVIFDNFELVAQRNKDLFDMSRRLFGFGDDDTDTKTETFIQRQTKA</sequence>
<evidence type="ECO:0000313" key="1">
    <source>
        <dbReference type="EMBL" id="GAH13287.1"/>
    </source>
</evidence>
<gene>
    <name evidence="1" type="ORF">S01H4_56367</name>
</gene>
<name>X1CZI1_9ZZZZ</name>
<proteinExistence type="predicted"/>
<reference evidence="1" key="1">
    <citation type="journal article" date="2014" name="Front. Microbiol.">
        <title>High frequency of phylogenetically diverse reductive dehalogenase-homologous genes in deep subseafloor sedimentary metagenomes.</title>
        <authorList>
            <person name="Kawai M."/>
            <person name="Futagami T."/>
            <person name="Toyoda A."/>
            <person name="Takaki Y."/>
            <person name="Nishi S."/>
            <person name="Hori S."/>
            <person name="Arai W."/>
            <person name="Tsubouchi T."/>
            <person name="Morono Y."/>
            <person name="Uchiyama I."/>
            <person name="Ito T."/>
            <person name="Fujiyama A."/>
            <person name="Inagaki F."/>
            <person name="Takami H."/>
        </authorList>
    </citation>
    <scope>NUCLEOTIDE SEQUENCE</scope>
    <source>
        <strain evidence="1">Expedition CK06-06</strain>
    </source>
</reference>
<comment type="caution">
    <text evidence="1">The sequence shown here is derived from an EMBL/GenBank/DDBJ whole genome shotgun (WGS) entry which is preliminary data.</text>
</comment>
<organism evidence="1">
    <name type="scientific">marine sediment metagenome</name>
    <dbReference type="NCBI Taxonomy" id="412755"/>
    <lineage>
        <taxon>unclassified sequences</taxon>
        <taxon>metagenomes</taxon>
        <taxon>ecological metagenomes</taxon>
    </lineage>
</organism>
<protein>
    <submittedName>
        <fullName evidence="1">Uncharacterized protein</fullName>
    </submittedName>
</protein>